<dbReference type="EMBL" id="JACTNZ010000001">
    <property type="protein sequence ID" value="KAG5564316.1"/>
    <property type="molecule type" value="Genomic_DNA"/>
</dbReference>
<dbReference type="Proteomes" id="UP000823749">
    <property type="component" value="Chromosome 1"/>
</dbReference>
<protein>
    <submittedName>
        <fullName evidence="1">Uncharacterized protein</fullName>
    </submittedName>
</protein>
<organism evidence="1 2">
    <name type="scientific">Rhododendron griersonianum</name>
    <dbReference type="NCBI Taxonomy" id="479676"/>
    <lineage>
        <taxon>Eukaryota</taxon>
        <taxon>Viridiplantae</taxon>
        <taxon>Streptophyta</taxon>
        <taxon>Embryophyta</taxon>
        <taxon>Tracheophyta</taxon>
        <taxon>Spermatophyta</taxon>
        <taxon>Magnoliopsida</taxon>
        <taxon>eudicotyledons</taxon>
        <taxon>Gunneridae</taxon>
        <taxon>Pentapetalae</taxon>
        <taxon>asterids</taxon>
        <taxon>Ericales</taxon>
        <taxon>Ericaceae</taxon>
        <taxon>Ericoideae</taxon>
        <taxon>Rhodoreae</taxon>
        <taxon>Rhododendron</taxon>
    </lineage>
</organism>
<keyword evidence="2" id="KW-1185">Reference proteome</keyword>
<gene>
    <name evidence="1" type="ORF">RHGRI_000499</name>
</gene>
<evidence type="ECO:0000313" key="1">
    <source>
        <dbReference type="EMBL" id="KAG5564316.1"/>
    </source>
</evidence>
<accession>A0AAV6LHS8</accession>
<name>A0AAV6LHS8_9ERIC</name>
<reference evidence="1" key="1">
    <citation type="submission" date="2020-08" db="EMBL/GenBank/DDBJ databases">
        <title>Plant Genome Project.</title>
        <authorList>
            <person name="Zhang R.-G."/>
        </authorList>
    </citation>
    <scope>NUCLEOTIDE SEQUENCE</scope>
    <source>
        <strain evidence="1">WSP0</strain>
        <tissue evidence="1">Leaf</tissue>
    </source>
</reference>
<evidence type="ECO:0000313" key="2">
    <source>
        <dbReference type="Proteomes" id="UP000823749"/>
    </source>
</evidence>
<sequence>MMATETTPVFERSMTATTIEWTTRETNWFVFVLSQDMSRTAWVTRSVVTACWFMRARVEIAWDPHLQADQMVFLSLRWITK</sequence>
<dbReference type="AlphaFoldDB" id="A0AAV6LHS8"/>
<comment type="caution">
    <text evidence="1">The sequence shown here is derived from an EMBL/GenBank/DDBJ whole genome shotgun (WGS) entry which is preliminary data.</text>
</comment>
<proteinExistence type="predicted"/>